<dbReference type="STRING" id="797419.SAMN05216556_10853"/>
<dbReference type="GO" id="GO:0016788">
    <property type="term" value="F:hydrolase activity, acting on ester bonds"/>
    <property type="evidence" value="ECO:0007669"/>
    <property type="project" value="UniProtKB-ARBA"/>
</dbReference>
<evidence type="ECO:0000259" key="3">
    <source>
        <dbReference type="PROSITE" id="PS50093"/>
    </source>
</evidence>
<dbReference type="Gene3D" id="2.60.40.3080">
    <property type="match status" value="1"/>
</dbReference>
<evidence type="ECO:0000256" key="1">
    <source>
        <dbReference type="ARBA" id="ARBA00022729"/>
    </source>
</evidence>
<protein>
    <submittedName>
        <fullName evidence="4">Por secretion system C-terminal sorting domain-containing protein</fullName>
    </submittedName>
</protein>
<dbReference type="AlphaFoldDB" id="A0A1M6F5S4"/>
<name>A0A1M6F5S4_9FLAO</name>
<feature type="signal peptide" evidence="2">
    <location>
        <begin position="1"/>
        <end position="19"/>
    </location>
</feature>
<dbReference type="RefSeq" id="WP_073216619.1">
    <property type="nucleotide sequence ID" value="NZ_FNNS01000008.1"/>
</dbReference>
<accession>A0A1M6F5S4</accession>
<dbReference type="Proteomes" id="UP000184172">
    <property type="component" value="Unassembled WGS sequence"/>
</dbReference>
<dbReference type="CDD" id="cd00146">
    <property type="entry name" value="PKD"/>
    <property type="match status" value="1"/>
</dbReference>
<feature type="domain" description="PKD" evidence="3">
    <location>
        <begin position="277"/>
        <end position="330"/>
    </location>
</feature>
<evidence type="ECO:0000256" key="2">
    <source>
        <dbReference type="SAM" id="SignalP"/>
    </source>
</evidence>
<gene>
    <name evidence="4" type="ORF">SAMN04487908_10752</name>
</gene>
<dbReference type="PROSITE" id="PS50093">
    <property type="entry name" value="PKD"/>
    <property type="match status" value="1"/>
</dbReference>
<dbReference type="SUPFAM" id="SSF52266">
    <property type="entry name" value="SGNH hydrolase"/>
    <property type="match status" value="1"/>
</dbReference>
<dbReference type="Pfam" id="PF18962">
    <property type="entry name" value="Por_Secre_tail"/>
    <property type="match status" value="1"/>
</dbReference>
<dbReference type="OrthoDB" id="7443339at2"/>
<dbReference type="Pfam" id="PF18911">
    <property type="entry name" value="PKD_4"/>
    <property type="match status" value="1"/>
</dbReference>
<dbReference type="NCBIfam" id="TIGR04183">
    <property type="entry name" value="Por_Secre_tail"/>
    <property type="match status" value="1"/>
</dbReference>
<keyword evidence="1 2" id="KW-0732">Signal</keyword>
<evidence type="ECO:0000313" key="5">
    <source>
        <dbReference type="Proteomes" id="UP000184172"/>
    </source>
</evidence>
<dbReference type="InterPro" id="IPR036514">
    <property type="entry name" value="SGNH_hydro_sf"/>
</dbReference>
<dbReference type="SUPFAM" id="SSF49299">
    <property type="entry name" value="PKD domain"/>
    <property type="match status" value="1"/>
</dbReference>
<dbReference type="InterPro" id="IPR013783">
    <property type="entry name" value="Ig-like_fold"/>
</dbReference>
<evidence type="ECO:0000313" key="4">
    <source>
        <dbReference type="EMBL" id="SHI93031.1"/>
    </source>
</evidence>
<organism evidence="4 5">
    <name type="scientific">Aequorivita viscosa</name>
    <dbReference type="NCBI Taxonomy" id="797419"/>
    <lineage>
        <taxon>Bacteria</taxon>
        <taxon>Pseudomonadati</taxon>
        <taxon>Bacteroidota</taxon>
        <taxon>Flavobacteriia</taxon>
        <taxon>Flavobacteriales</taxon>
        <taxon>Flavobacteriaceae</taxon>
        <taxon>Aequorivita</taxon>
    </lineage>
</organism>
<dbReference type="InterPro" id="IPR000601">
    <property type="entry name" value="PKD_dom"/>
</dbReference>
<dbReference type="SMART" id="SM00089">
    <property type="entry name" value="PKD"/>
    <property type="match status" value="1"/>
</dbReference>
<feature type="chain" id="PRO_5009917290" evidence="2">
    <location>
        <begin position="20"/>
        <end position="418"/>
    </location>
</feature>
<dbReference type="EMBL" id="FQYV01000007">
    <property type="protein sequence ID" value="SHI93031.1"/>
    <property type="molecule type" value="Genomic_DNA"/>
</dbReference>
<dbReference type="Gene3D" id="2.60.40.10">
    <property type="entry name" value="Immunoglobulins"/>
    <property type="match status" value="1"/>
</dbReference>
<proteinExistence type="predicted"/>
<dbReference type="InterPro" id="IPR035986">
    <property type="entry name" value="PKD_dom_sf"/>
</dbReference>
<dbReference type="InterPro" id="IPR022409">
    <property type="entry name" value="PKD/Chitinase_dom"/>
</dbReference>
<sequence length="418" mass="46595">MKKLLFLISFAIVSFSIHGQSTKKVLFIGNSYTAANNLPLLVKNMANSTGDALIYDSYTPGGYRFMNHASDQTTLSKINSDNWDYVALQGQSQETSFSEAQMQAEVYPPAETLSNAIRTNNECSQPLFYMTWGRENGDATNCSFIPWVCTYEGMDDAIRASYIFMSESNAAELAPAGAVWRFLRENYPNINLYSGDGSHPSLAGSYAVACAFYTMIYKKDPTFISWNSTLNETEANLIKMAAKTIVFNEISDWDFTLSPIADFSEEINNGEASFTHTGSDFESILWDFGDGNTSTETNPIHTFIENGIYEVSQTITKCEKSDTKTKTIEIITLHTEGFNKQQFAVYPNPTAGKLTVNLVKHYKQVNISISSLSGKTLLKTTIKNSTNFEFNISTLSKGLYILKVLADDNVYVQKIVKE</sequence>
<keyword evidence="5" id="KW-1185">Reference proteome</keyword>
<reference evidence="5" key="1">
    <citation type="submission" date="2016-11" db="EMBL/GenBank/DDBJ databases">
        <authorList>
            <person name="Varghese N."/>
            <person name="Submissions S."/>
        </authorList>
    </citation>
    <scope>NUCLEOTIDE SEQUENCE [LARGE SCALE GENOMIC DNA]</scope>
    <source>
        <strain evidence="5">DSM 26349</strain>
    </source>
</reference>
<dbReference type="InterPro" id="IPR026444">
    <property type="entry name" value="Secre_tail"/>
</dbReference>
<dbReference type="Gene3D" id="3.40.50.1110">
    <property type="entry name" value="SGNH hydrolase"/>
    <property type="match status" value="1"/>
</dbReference>